<gene>
    <name evidence="1" type="ORF">QFC19_004741</name>
</gene>
<evidence type="ECO:0000313" key="1">
    <source>
        <dbReference type="EMBL" id="KAJ9102632.1"/>
    </source>
</evidence>
<comment type="caution">
    <text evidence="1">The sequence shown here is derived from an EMBL/GenBank/DDBJ whole genome shotgun (WGS) entry which is preliminary data.</text>
</comment>
<reference evidence="1" key="1">
    <citation type="submission" date="2023-04" db="EMBL/GenBank/DDBJ databases">
        <title>Draft Genome sequencing of Naganishia species isolated from polar environments using Oxford Nanopore Technology.</title>
        <authorList>
            <person name="Leo P."/>
            <person name="Venkateswaran K."/>
        </authorList>
    </citation>
    <scope>NUCLEOTIDE SEQUENCE</scope>
    <source>
        <strain evidence="1">MNA-CCFEE 5261</strain>
    </source>
</reference>
<dbReference type="Proteomes" id="UP001241377">
    <property type="component" value="Unassembled WGS sequence"/>
</dbReference>
<protein>
    <submittedName>
        <fullName evidence="1">Uncharacterized protein</fullName>
    </submittedName>
</protein>
<proteinExistence type="predicted"/>
<dbReference type="EMBL" id="JASBWR010000051">
    <property type="protein sequence ID" value="KAJ9102632.1"/>
    <property type="molecule type" value="Genomic_DNA"/>
</dbReference>
<evidence type="ECO:0000313" key="2">
    <source>
        <dbReference type="Proteomes" id="UP001241377"/>
    </source>
</evidence>
<sequence length="205" mass="22652">MLPPLREPYFEPVTASGQPVLLEAAEKRLKIIEAEGAKKRTSTRALALPFGMPYSRMIEWNFQYDLDGDFWKPYREARLNGSFTLESVKAAEASGQNPLPIDTREDISSALAVQLPPSENDDGPPPSLLVQRGNNNILPPPPPISPPPPREPDHFSIAPDIKQRIMEQCMKEQGKRDIGPNSEREDPDIVPSSWNTEDAVASSGG</sequence>
<keyword evidence="2" id="KW-1185">Reference proteome</keyword>
<accession>A0ACC2VW21</accession>
<name>A0ACC2VW21_9TREE</name>
<organism evidence="1 2">
    <name type="scientific">Naganishia cerealis</name>
    <dbReference type="NCBI Taxonomy" id="610337"/>
    <lineage>
        <taxon>Eukaryota</taxon>
        <taxon>Fungi</taxon>
        <taxon>Dikarya</taxon>
        <taxon>Basidiomycota</taxon>
        <taxon>Agaricomycotina</taxon>
        <taxon>Tremellomycetes</taxon>
        <taxon>Filobasidiales</taxon>
        <taxon>Filobasidiaceae</taxon>
        <taxon>Naganishia</taxon>
    </lineage>
</organism>